<gene>
    <name evidence="1" type="ORF">WA1_38995</name>
</gene>
<comment type="caution">
    <text evidence="1">The sequence shown here is derived from an EMBL/GenBank/DDBJ whole genome shotgun (WGS) entry which is preliminary data.</text>
</comment>
<dbReference type="RefSeq" id="WP_017746005.1">
    <property type="nucleotide sequence ID" value="NZ_KQ976354.1"/>
</dbReference>
<evidence type="ECO:0000313" key="1">
    <source>
        <dbReference type="EMBL" id="KYC38321.1"/>
    </source>
</evidence>
<name>A0A139X0U1_9CYAN</name>
<dbReference type="Proteomes" id="UP000076925">
    <property type="component" value="Unassembled WGS sequence"/>
</dbReference>
<sequence length="64" mass="7251">MIESRTSGLLQKSVSASTGHWSLVTGHWSLVTGHWSLGKYFLFRENQTITIPIENIQGFYPNLD</sequence>
<organism evidence="1 2">
    <name type="scientific">Scytonema hofmannii PCC 7110</name>
    <dbReference type="NCBI Taxonomy" id="128403"/>
    <lineage>
        <taxon>Bacteria</taxon>
        <taxon>Bacillati</taxon>
        <taxon>Cyanobacteriota</taxon>
        <taxon>Cyanophyceae</taxon>
        <taxon>Nostocales</taxon>
        <taxon>Scytonemataceae</taxon>
        <taxon>Scytonema</taxon>
    </lineage>
</organism>
<reference evidence="1 2" key="1">
    <citation type="journal article" date="2013" name="Genome Biol. Evol.">
        <title>Genomes of Stigonematalean cyanobacteria (subsection V) and the evolution of oxygenic photosynthesis from prokaryotes to plastids.</title>
        <authorList>
            <person name="Dagan T."/>
            <person name="Roettger M."/>
            <person name="Stucken K."/>
            <person name="Landan G."/>
            <person name="Koch R."/>
            <person name="Major P."/>
            <person name="Gould S.B."/>
            <person name="Goremykin V.V."/>
            <person name="Rippka R."/>
            <person name="Tandeau de Marsac N."/>
            <person name="Gugger M."/>
            <person name="Lockhart P.J."/>
            <person name="Allen J.F."/>
            <person name="Brune I."/>
            <person name="Maus I."/>
            <person name="Puhler A."/>
            <person name="Martin W.F."/>
        </authorList>
    </citation>
    <scope>NUCLEOTIDE SEQUENCE [LARGE SCALE GENOMIC DNA]</scope>
    <source>
        <strain evidence="1 2">PCC 7110</strain>
    </source>
</reference>
<evidence type="ECO:0000313" key="2">
    <source>
        <dbReference type="Proteomes" id="UP000076925"/>
    </source>
</evidence>
<protein>
    <submittedName>
        <fullName evidence="1">Uncharacterized protein</fullName>
    </submittedName>
</protein>
<dbReference type="AlphaFoldDB" id="A0A139X0U1"/>
<keyword evidence="2" id="KW-1185">Reference proteome</keyword>
<dbReference type="EMBL" id="ANNX02000042">
    <property type="protein sequence ID" value="KYC38321.1"/>
    <property type="molecule type" value="Genomic_DNA"/>
</dbReference>
<accession>A0A139X0U1</accession>
<proteinExistence type="predicted"/>